<feature type="region of interest" description="Disordered" evidence="1">
    <location>
        <begin position="97"/>
        <end position="247"/>
    </location>
</feature>
<proteinExistence type="predicted"/>
<gene>
    <name evidence="2" type="ORF">DAPPUDRAFT_314856</name>
</gene>
<name>E9G7R3_DAPPU</name>
<feature type="compositionally biased region" description="Gly residues" evidence="1">
    <location>
        <begin position="178"/>
        <end position="194"/>
    </location>
</feature>
<evidence type="ECO:0000313" key="3">
    <source>
        <dbReference type="Proteomes" id="UP000000305"/>
    </source>
</evidence>
<dbReference type="AlphaFoldDB" id="E9G7R3"/>
<feature type="compositionally biased region" description="Polar residues" evidence="1">
    <location>
        <begin position="203"/>
        <end position="212"/>
    </location>
</feature>
<dbReference type="EMBL" id="GL732534">
    <property type="protein sequence ID" value="EFX84612.1"/>
    <property type="molecule type" value="Genomic_DNA"/>
</dbReference>
<dbReference type="KEGG" id="dpx:DAPPUDRAFT_314856"/>
<reference evidence="2 3" key="1">
    <citation type="journal article" date="2011" name="Science">
        <title>The ecoresponsive genome of Daphnia pulex.</title>
        <authorList>
            <person name="Colbourne J.K."/>
            <person name="Pfrender M.E."/>
            <person name="Gilbert D."/>
            <person name="Thomas W.K."/>
            <person name="Tucker A."/>
            <person name="Oakley T.H."/>
            <person name="Tokishita S."/>
            <person name="Aerts A."/>
            <person name="Arnold G.J."/>
            <person name="Basu M.K."/>
            <person name="Bauer D.J."/>
            <person name="Caceres C.E."/>
            <person name="Carmel L."/>
            <person name="Casola C."/>
            <person name="Choi J.H."/>
            <person name="Detter J.C."/>
            <person name="Dong Q."/>
            <person name="Dusheyko S."/>
            <person name="Eads B.D."/>
            <person name="Frohlich T."/>
            <person name="Geiler-Samerotte K.A."/>
            <person name="Gerlach D."/>
            <person name="Hatcher P."/>
            <person name="Jogdeo S."/>
            <person name="Krijgsveld J."/>
            <person name="Kriventseva E.V."/>
            <person name="Kultz D."/>
            <person name="Laforsch C."/>
            <person name="Lindquist E."/>
            <person name="Lopez J."/>
            <person name="Manak J.R."/>
            <person name="Muller J."/>
            <person name="Pangilinan J."/>
            <person name="Patwardhan R.P."/>
            <person name="Pitluck S."/>
            <person name="Pritham E.J."/>
            <person name="Rechtsteiner A."/>
            <person name="Rho M."/>
            <person name="Rogozin I.B."/>
            <person name="Sakarya O."/>
            <person name="Salamov A."/>
            <person name="Schaack S."/>
            <person name="Shapiro H."/>
            <person name="Shiga Y."/>
            <person name="Skalitzky C."/>
            <person name="Smith Z."/>
            <person name="Souvorov A."/>
            <person name="Sung W."/>
            <person name="Tang Z."/>
            <person name="Tsuchiya D."/>
            <person name="Tu H."/>
            <person name="Vos H."/>
            <person name="Wang M."/>
            <person name="Wolf Y.I."/>
            <person name="Yamagata H."/>
            <person name="Yamada T."/>
            <person name="Ye Y."/>
            <person name="Shaw J.R."/>
            <person name="Andrews J."/>
            <person name="Crease T.J."/>
            <person name="Tang H."/>
            <person name="Lucas S.M."/>
            <person name="Robertson H.M."/>
            <person name="Bork P."/>
            <person name="Koonin E.V."/>
            <person name="Zdobnov E.M."/>
            <person name="Grigoriev I.V."/>
            <person name="Lynch M."/>
            <person name="Boore J.L."/>
        </authorList>
    </citation>
    <scope>NUCLEOTIDE SEQUENCE [LARGE SCALE GENOMIC DNA]</scope>
</reference>
<dbReference type="InParanoid" id="E9G7R3"/>
<dbReference type="HOGENOM" id="CLU_886396_0_0_1"/>
<evidence type="ECO:0000313" key="2">
    <source>
        <dbReference type="EMBL" id="EFX84612.1"/>
    </source>
</evidence>
<sequence length="314" mass="33208">MEEEAEMIARDDKMKLLIAIENLKCPSIGGLFTELVIDNYISIKKRSCRANELAPVRPRIIGFQSHGYEVVVKGICWQIKKKSIADKGGITKNYRSYLKSHNDPNQHDFSLAGEKSRKESSGSSGGLGYSGSVGGGGSYGGSAPRPMSFSSPVQQHAPSPRPDPVPSHKGNVEESTGSSGGLGYSGSVGGGDSYGGSAPRRMSFSSPVQQHAPSPRPDPVPSHKGNVEESTGSAPVHVDAPTPAPMAPHRAVSAALNFGKGVKRPFIRARPQKTNEISTITPSPTGIPTIKKKLGMKGLSRTTLTATRLPDIIS</sequence>
<protein>
    <submittedName>
        <fullName evidence="2">Uncharacterized protein</fullName>
    </submittedName>
</protein>
<organism evidence="2 3">
    <name type="scientific">Daphnia pulex</name>
    <name type="common">Water flea</name>
    <dbReference type="NCBI Taxonomy" id="6669"/>
    <lineage>
        <taxon>Eukaryota</taxon>
        <taxon>Metazoa</taxon>
        <taxon>Ecdysozoa</taxon>
        <taxon>Arthropoda</taxon>
        <taxon>Crustacea</taxon>
        <taxon>Branchiopoda</taxon>
        <taxon>Diplostraca</taxon>
        <taxon>Cladocera</taxon>
        <taxon>Anomopoda</taxon>
        <taxon>Daphniidae</taxon>
        <taxon>Daphnia</taxon>
    </lineage>
</organism>
<dbReference type="Proteomes" id="UP000000305">
    <property type="component" value="Unassembled WGS sequence"/>
</dbReference>
<evidence type="ECO:0000256" key="1">
    <source>
        <dbReference type="SAM" id="MobiDB-lite"/>
    </source>
</evidence>
<keyword evidence="3" id="KW-1185">Reference proteome</keyword>
<feature type="compositionally biased region" description="Gly residues" evidence="1">
    <location>
        <begin position="123"/>
        <end position="140"/>
    </location>
</feature>
<accession>E9G7R3</accession>
<feature type="compositionally biased region" description="Polar residues" evidence="1">
    <location>
        <begin position="148"/>
        <end position="157"/>
    </location>
</feature>